<gene>
    <name evidence="1" type="ORF">CRENBAI_011291</name>
</gene>
<proteinExistence type="predicted"/>
<organism evidence="1 2">
    <name type="scientific">Crenichthys baileyi</name>
    <name type="common">White River springfish</name>
    <dbReference type="NCBI Taxonomy" id="28760"/>
    <lineage>
        <taxon>Eukaryota</taxon>
        <taxon>Metazoa</taxon>
        <taxon>Chordata</taxon>
        <taxon>Craniata</taxon>
        <taxon>Vertebrata</taxon>
        <taxon>Euteleostomi</taxon>
        <taxon>Actinopterygii</taxon>
        <taxon>Neopterygii</taxon>
        <taxon>Teleostei</taxon>
        <taxon>Neoteleostei</taxon>
        <taxon>Acanthomorphata</taxon>
        <taxon>Ovalentaria</taxon>
        <taxon>Atherinomorphae</taxon>
        <taxon>Cyprinodontiformes</taxon>
        <taxon>Goodeidae</taxon>
        <taxon>Crenichthys</taxon>
    </lineage>
</organism>
<accession>A0AAV9RBH2</accession>
<comment type="caution">
    <text evidence="1">The sequence shown here is derived from an EMBL/GenBank/DDBJ whole genome shotgun (WGS) entry which is preliminary data.</text>
</comment>
<dbReference type="EMBL" id="JAHHUM010002233">
    <property type="protein sequence ID" value="KAK5605500.1"/>
    <property type="molecule type" value="Genomic_DNA"/>
</dbReference>
<protein>
    <submittedName>
        <fullName evidence="1">Uncharacterized protein</fullName>
    </submittedName>
</protein>
<reference evidence="1 2" key="1">
    <citation type="submission" date="2021-06" db="EMBL/GenBank/DDBJ databases">
        <authorList>
            <person name="Palmer J.M."/>
        </authorList>
    </citation>
    <scope>NUCLEOTIDE SEQUENCE [LARGE SCALE GENOMIC DNA]</scope>
    <source>
        <strain evidence="1 2">MEX-2019</strain>
        <tissue evidence="1">Muscle</tissue>
    </source>
</reference>
<name>A0AAV9RBH2_9TELE</name>
<sequence>MPTAHAPRSYVAFGEPPDWVEPQSWGELQDTLRFPTSGSVLPKGSGEGVVRDRNLSAAWRSNRTESRGAARWRVDKVRLVEAEGQSHEEDAQSSP</sequence>
<dbReference type="Proteomes" id="UP001311232">
    <property type="component" value="Unassembled WGS sequence"/>
</dbReference>
<dbReference type="AlphaFoldDB" id="A0AAV9RBH2"/>
<evidence type="ECO:0000313" key="2">
    <source>
        <dbReference type="Proteomes" id="UP001311232"/>
    </source>
</evidence>
<evidence type="ECO:0000313" key="1">
    <source>
        <dbReference type="EMBL" id="KAK5605500.1"/>
    </source>
</evidence>
<keyword evidence="2" id="KW-1185">Reference proteome</keyword>